<dbReference type="InterPro" id="IPR044862">
    <property type="entry name" value="Pro_4_hyd_alph_FE2OG_OXY"/>
</dbReference>
<sequence>MILTVADVLEADALAAFRRDAERLSWRDGRETAGKEARAVKRNEQADLSTPEGRRVRDALLAAVSSHPVVAAAARPRRFARLLLSRTGVGGGYGAHVDNALMGRGEARIRTDLSFTLFLSPPDAYDGGELTVYGTDGTQSFKPGAGDLVLYPSTELHEVAPVTRGVRMVCAGWIESLVPDGAQRAILFDLTNLRASMATSLPQGAGERLVLDKAIANLLRMWVRT</sequence>
<evidence type="ECO:0000256" key="4">
    <source>
        <dbReference type="ARBA" id="ARBA00022964"/>
    </source>
</evidence>
<comment type="cofactor">
    <cofactor evidence="1 7">
        <name>L-ascorbate</name>
        <dbReference type="ChEBI" id="CHEBI:38290"/>
    </cofactor>
</comment>
<keyword evidence="4 7" id="KW-0223">Dioxygenase</keyword>
<dbReference type="Proteomes" id="UP000563524">
    <property type="component" value="Unassembled WGS sequence"/>
</dbReference>
<feature type="binding site" evidence="7">
    <location>
        <position position="167"/>
    </location>
    <ligand>
        <name>2-oxoglutarate</name>
        <dbReference type="ChEBI" id="CHEBI:16810"/>
    </ligand>
</feature>
<dbReference type="PROSITE" id="PS51471">
    <property type="entry name" value="FE2OG_OXY"/>
    <property type="match status" value="1"/>
</dbReference>
<reference evidence="10 11" key="1">
    <citation type="submission" date="2020-08" db="EMBL/GenBank/DDBJ databases">
        <title>Genomic Encyclopedia of Type Strains, Phase IV (KMG-IV): sequencing the most valuable type-strain genomes for metagenomic binning, comparative biology and taxonomic classification.</title>
        <authorList>
            <person name="Goeker M."/>
        </authorList>
    </citation>
    <scope>NUCLEOTIDE SEQUENCE [LARGE SCALE GENOMIC DNA]</scope>
    <source>
        <strain evidence="10 11">DSM 102850</strain>
    </source>
</reference>
<feature type="binding site" evidence="7">
    <location>
        <position position="96"/>
    </location>
    <ligand>
        <name>Fe cation</name>
        <dbReference type="ChEBI" id="CHEBI:24875"/>
    </ligand>
</feature>
<proteinExistence type="inferred from homology"/>
<dbReference type="InterPro" id="IPR023550">
    <property type="entry name" value="PKHD_hydroxylase"/>
</dbReference>
<keyword evidence="3 7" id="KW-0847">Vitamin C</keyword>
<feature type="binding site" evidence="7">
    <location>
        <position position="157"/>
    </location>
    <ligand>
        <name>Fe cation</name>
        <dbReference type="ChEBI" id="CHEBI:24875"/>
    </ligand>
</feature>
<evidence type="ECO:0000256" key="2">
    <source>
        <dbReference type="ARBA" id="ARBA00022723"/>
    </source>
</evidence>
<dbReference type="AlphaFoldDB" id="A0A840I540"/>
<dbReference type="NCBIfam" id="NF003975">
    <property type="entry name" value="PRK05467.1-4"/>
    <property type="match status" value="1"/>
</dbReference>
<evidence type="ECO:0000313" key="10">
    <source>
        <dbReference type="EMBL" id="MBB4659401.1"/>
    </source>
</evidence>
<dbReference type="GO" id="GO:0006879">
    <property type="term" value="P:intracellular iron ion homeostasis"/>
    <property type="evidence" value="ECO:0007669"/>
    <property type="project" value="TreeGrafter"/>
</dbReference>
<keyword evidence="5 7" id="KW-0560">Oxidoreductase</keyword>
<dbReference type="HAMAP" id="MF_00657">
    <property type="entry name" value="Hydroxyl_YbiX"/>
    <property type="match status" value="1"/>
</dbReference>
<dbReference type="Gene3D" id="2.60.120.620">
    <property type="entry name" value="q2cbj1_9rhob like domain"/>
    <property type="match status" value="1"/>
</dbReference>
<gene>
    <name evidence="10" type="ORF">GGQ59_001938</name>
</gene>
<keyword evidence="2 7" id="KW-0479">Metal-binding</keyword>
<comment type="caution">
    <text evidence="10">The sequence shown here is derived from an EMBL/GenBank/DDBJ whole genome shotgun (WGS) entry which is preliminary data.</text>
</comment>
<feature type="binding site" evidence="7">
    <location>
        <position position="98"/>
    </location>
    <ligand>
        <name>Fe cation</name>
        <dbReference type="ChEBI" id="CHEBI:24875"/>
    </ligand>
</feature>
<keyword evidence="6 7" id="KW-0408">Iron</keyword>
<feature type="compositionally biased region" description="Basic and acidic residues" evidence="8">
    <location>
        <begin position="32"/>
        <end position="45"/>
    </location>
</feature>
<evidence type="ECO:0000256" key="6">
    <source>
        <dbReference type="ARBA" id="ARBA00023004"/>
    </source>
</evidence>
<evidence type="ECO:0000256" key="3">
    <source>
        <dbReference type="ARBA" id="ARBA00022896"/>
    </source>
</evidence>
<dbReference type="GO" id="GO:0016706">
    <property type="term" value="F:2-oxoglutarate-dependent dioxygenase activity"/>
    <property type="evidence" value="ECO:0007669"/>
    <property type="project" value="UniProtKB-UniRule"/>
</dbReference>
<evidence type="ECO:0000256" key="8">
    <source>
        <dbReference type="SAM" id="MobiDB-lite"/>
    </source>
</evidence>
<feature type="region of interest" description="Disordered" evidence="8">
    <location>
        <begin position="32"/>
        <end position="51"/>
    </location>
</feature>
<dbReference type="NCBIfam" id="NF003974">
    <property type="entry name" value="PRK05467.1-3"/>
    <property type="match status" value="1"/>
</dbReference>
<dbReference type="GO" id="GO:0031418">
    <property type="term" value="F:L-ascorbic acid binding"/>
    <property type="evidence" value="ECO:0007669"/>
    <property type="project" value="UniProtKB-KW"/>
</dbReference>
<comment type="cofactor">
    <cofactor evidence="7">
        <name>Fe(2+)</name>
        <dbReference type="ChEBI" id="CHEBI:29033"/>
    </cofactor>
    <text evidence="7">Binds 1 Fe(2+) ion per subunit.</text>
</comment>
<dbReference type="GO" id="GO:0005506">
    <property type="term" value="F:iron ion binding"/>
    <property type="evidence" value="ECO:0007669"/>
    <property type="project" value="UniProtKB-UniRule"/>
</dbReference>
<name>A0A840I540_9PROT</name>
<keyword evidence="11" id="KW-1185">Reference proteome</keyword>
<dbReference type="EMBL" id="JACHOB010000004">
    <property type="protein sequence ID" value="MBB4659401.1"/>
    <property type="molecule type" value="Genomic_DNA"/>
</dbReference>
<evidence type="ECO:0000259" key="9">
    <source>
        <dbReference type="PROSITE" id="PS51471"/>
    </source>
</evidence>
<dbReference type="Pfam" id="PF13640">
    <property type="entry name" value="2OG-FeII_Oxy_3"/>
    <property type="match status" value="1"/>
</dbReference>
<dbReference type="GO" id="GO:0006974">
    <property type="term" value="P:DNA damage response"/>
    <property type="evidence" value="ECO:0007669"/>
    <property type="project" value="TreeGrafter"/>
</dbReference>
<dbReference type="EC" id="1.14.11.-" evidence="10"/>
<dbReference type="RefSeq" id="WP_183817979.1">
    <property type="nucleotide sequence ID" value="NZ_JACHOB010000004.1"/>
</dbReference>
<evidence type="ECO:0000256" key="1">
    <source>
        <dbReference type="ARBA" id="ARBA00001961"/>
    </source>
</evidence>
<dbReference type="InterPro" id="IPR005123">
    <property type="entry name" value="Oxoglu/Fe-dep_dioxygenase_dom"/>
</dbReference>
<accession>A0A840I540</accession>
<dbReference type="PANTHER" id="PTHR41536">
    <property type="entry name" value="PKHD-TYPE HYDROXYLASE YBIX"/>
    <property type="match status" value="1"/>
</dbReference>
<evidence type="ECO:0000256" key="7">
    <source>
        <dbReference type="HAMAP-Rule" id="MF_00657"/>
    </source>
</evidence>
<protein>
    <submittedName>
        <fullName evidence="10">PKHD-type hydroxylase</fullName>
        <ecNumber evidence="10">1.14.11.-</ecNumber>
    </submittedName>
</protein>
<feature type="domain" description="Fe2OG dioxygenase" evidence="9">
    <location>
        <begin position="78"/>
        <end position="176"/>
    </location>
</feature>
<dbReference type="InterPro" id="IPR006620">
    <property type="entry name" value="Pro_4_hyd_alph"/>
</dbReference>
<dbReference type="SMART" id="SM00702">
    <property type="entry name" value="P4Hc"/>
    <property type="match status" value="1"/>
</dbReference>
<dbReference type="PANTHER" id="PTHR41536:SF1">
    <property type="entry name" value="PKHD-TYPE HYDROXYLASE YBIX"/>
    <property type="match status" value="1"/>
</dbReference>
<organism evidence="10 11">
    <name type="scientific">Parvularcula dongshanensis</name>
    <dbReference type="NCBI Taxonomy" id="1173995"/>
    <lineage>
        <taxon>Bacteria</taxon>
        <taxon>Pseudomonadati</taxon>
        <taxon>Pseudomonadota</taxon>
        <taxon>Alphaproteobacteria</taxon>
        <taxon>Parvularculales</taxon>
        <taxon>Parvularculaceae</taxon>
        <taxon>Parvularcula</taxon>
    </lineage>
</organism>
<evidence type="ECO:0000256" key="5">
    <source>
        <dbReference type="ARBA" id="ARBA00023002"/>
    </source>
</evidence>
<evidence type="ECO:0000313" key="11">
    <source>
        <dbReference type="Proteomes" id="UP000563524"/>
    </source>
</evidence>